<dbReference type="PANTHER" id="PTHR43434:SF1">
    <property type="entry name" value="PHOSPHOGLYCOLATE PHOSPHATASE"/>
    <property type="match status" value="1"/>
</dbReference>
<dbReference type="SUPFAM" id="SSF47413">
    <property type="entry name" value="lambda repressor-like DNA-binding domains"/>
    <property type="match status" value="1"/>
</dbReference>
<dbReference type="PANTHER" id="PTHR43434">
    <property type="entry name" value="PHOSPHOGLYCOLATE PHOSPHATASE"/>
    <property type="match status" value="1"/>
</dbReference>
<dbReference type="Gene3D" id="1.10.260.40">
    <property type="entry name" value="lambda repressor-like DNA-binding domains"/>
    <property type="match status" value="1"/>
</dbReference>
<dbReference type="EMBL" id="JAUSZI010000003">
    <property type="protein sequence ID" value="MDQ1033536.1"/>
    <property type="molecule type" value="Genomic_DNA"/>
</dbReference>
<protein>
    <submittedName>
        <fullName evidence="2">Phosphoglycolate phosphatase-like HAD superfamily hydrolase/transcriptional regulator with XRE-family HTH domain</fullName>
    </submittedName>
</protein>
<dbReference type="Gene3D" id="3.40.50.1000">
    <property type="entry name" value="HAD superfamily/HAD-like"/>
    <property type="match status" value="1"/>
</dbReference>
<evidence type="ECO:0000313" key="2">
    <source>
        <dbReference type="EMBL" id="MDQ1033536.1"/>
    </source>
</evidence>
<dbReference type="InterPro" id="IPR010982">
    <property type="entry name" value="Lambda_DNA-bd_dom_sf"/>
</dbReference>
<reference evidence="2 3" key="1">
    <citation type="submission" date="2023-07" db="EMBL/GenBank/DDBJ databases">
        <title>Comparative genomics of wheat-associated soil bacteria to identify genetic determinants of phenazine resistance.</title>
        <authorList>
            <person name="Mouncey N."/>
        </authorList>
    </citation>
    <scope>NUCLEOTIDE SEQUENCE [LARGE SCALE GENOMIC DNA]</scope>
    <source>
        <strain evidence="2 3">V2I4</strain>
    </source>
</reference>
<name>A0ABU0TEX3_9ACTN</name>
<dbReference type="InterPro" id="IPR023214">
    <property type="entry name" value="HAD_sf"/>
</dbReference>
<dbReference type="SUPFAM" id="SSF56784">
    <property type="entry name" value="HAD-like"/>
    <property type="match status" value="1"/>
</dbReference>
<dbReference type="Pfam" id="PF13560">
    <property type="entry name" value="HTH_31"/>
    <property type="match status" value="1"/>
</dbReference>
<evidence type="ECO:0000259" key="1">
    <source>
        <dbReference type="PROSITE" id="PS50943"/>
    </source>
</evidence>
<sequence>MARGLAGMFDGARLRQERARADGGRGISAAELAVRVGASKAQILAYENARYCPDPQRIQALAKALGVSPLQLADEAGKASWTLADLRRASGLRARDVTGRLKVSPRSFRRLESDGLVSARSFGLVAAVAECLGVRVDDIEGHLSNVPVVRERLERARVPCEALLERYRAPGRLDVPAPDEPEVVELAALYGRPASVVARLMGHEVVRVRGAQRRLAGFAAVADYGGSADEQADARRGVHAEHERIGQISASLPGRLDAFFRCLLPAETWRAVALLQTVRGFGLWLSPGQLGIEASAVTSIPAGLCRTSTAGGDGDAALYQISPEGSEHCARYRSWYDVLYPGIRTILQARESQLSGHVSGAVLREHFRLAQAVLFSFDGLLCRLFATNLQSVSDHLVQAALALQLSVGPQTPTDPVGMLRDLVRVGSPAQIRRLDHFLTLLETEAAQHAEPLPGAQQLLRVLMEGPWRMAVVTDHAAQAVDTFLAHLAPVIGSDRVRVFGRPANPRLMKPHPHAVALAAGTLGSPHAQTILIGESVADALAARTAGVVFIGLAPTPRKAQMLREAGATITVGSLREITSVVRSLTTAPYTRGRVP</sequence>
<dbReference type="InterPro" id="IPR050155">
    <property type="entry name" value="HAD-like_hydrolase_sf"/>
</dbReference>
<feature type="domain" description="HTH cro/C1-type" evidence="1">
    <location>
        <begin position="14"/>
        <end position="72"/>
    </location>
</feature>
<keyword evidence="3" id="KW-1185">Reference proteome</keyword>
<gene>
    <name evidence="2" type="ORF">QF035_011205</name>
</gene>
<dbReference type="PROSITE" id="PS50943">
    <property type="entry name" value="HTH_CROC1"/>
    <property type="match status" value="1"/>
</dbReference>
<proteinExistence type="predicted"/>
<dbReference type="SMART" id="SM00530">
    <property type="entry name" value="HTH_XRE"/>
    <property type="match status" value="2"/>
</dbReference>
<dbReference type="InterPro" id="IPR041492">
    <property type="entry name" value="HAD_2"/>
</dbReference>
<comment type="caution">
    <text evidence="2">The sequence shown here is derived from an EMBL/GenBank/DDBJ whole genome shotgun (WGS) entry which is preliminary data.</text>
</comment>
<dbReference type="Proteomes" id="UP001230328">
    <property type="component" value="Unassembled WGS sequence"/>
</dbReference>
<dbReference type="RefSeq" id="WP_307532267.1">
    <property type="nucleotide sequence ID" value="NZ_JAUSZI010000003.1"/>
</dbReference>
<organism evidence="2 3">
    <name type="scientific">Streptomyces umbrinus</name>
    <dbReference type="NCBI Taxonomy" id="67370"/>
    <lineage>
        <taxon>Bacteria</taxon>
        <taxon>Bacillati</taxon>
        <taxon>Actinomycetota</taxon>
        <taxon>Actinomycetes</taxon>
        <taxon>Kitasatosporales</taxon>
        <taxon>Streptomycetaceae</taxon>
        <taxon>Streptomyces</taxon>
        <taxon>Streptomyces phaeochromogenes group</taxon>
    </lineage>
</organism>
<evidence type="ECO:0000313" key="3">
    <source>
        <dbReference type="Proteomes" id="UP001230328"/>
    </source>
</evidence>
<dbReference type="InterPro" id="IPR036412">
    <property type="entry name" value="HAD-like_sf"/>
</dbReference>
<dbReference type="Pfam" id="PF13419">
    <property type="entry name" value="HAD_2"/>
    <property type="match status" value="1"/>
</dbReference>
<dbReference type="CDD" id="cd00093">
    <property type="entry name" value="HTH_XRE"/>
    <property type="match status" value="1"/>
</dbReference>
<dbReference type="InterPro" id="IPR001387">
    <property type="entry name" value="Cro/C1-type_HTH"/>
</dbReference>
<accession>A0ABU0TEX3</accession>